<gene>
    <name evidence="3" type="ORF">AMON00008_LOCUS25030</name>
</gene>
<accession>A0A7S4VE71</accession>
<evidence type="ECO:0000256" key="2">
    <source>
        <dbReference type="SAM" id="MobiDB-lite"/>
    </source>
</evidence>
<evidence type="ECO:0000256" key="1">
    <source>
        <dbReference type="SAM" id="Coils"/>
    </source>
</evidence>
<proteinExistence type="predicted"/>
<reference evidence="3" key="1">
    <citation type="submission" date="2021-01" db="EMBL/GenBank/DDBJ databases">
        <authorList>
            <person name="Corre E."/>
            <person name="Pelletier E."/>
            <person name="Niang G."/>
            <person name="Scheremetjew M."/>
            <person name="Finn R."/>
            <person name="Kale V."/>
            <person name="Holt S."/>
            <person name="Cochrane G."/>
            <person name="Meng A."/>
            <person name="Brown T."/>
            <person name="Cohen L."/>
        </authorList>
    </citation>
    <scope>NUCLEOTIDE SEQUENCE</scope>
    <source>
        <strain evidence="3">CCMP3105</strain>
    </source>
</reference>
<feature type="region of interest" description="Disordered" evidence="2">
    <location>
        <begin position="48"/>
        <end position="75"/>
    </location>
</feature>
<sequence>MMYSGFLNATAGSRRGAGKRALLALLAVAALTESPTFLETLAARPASSAASPRGAPLRPSASLGPWAGPAGPAESAAPGRPGFVAGMLAFIAAGLIAFSSPDRASAGLLSDFGRVDYDTEIQQSKASYRTKQQSKVLDVAAEKAKEKAKKKEAELADKQKAAELFKKLDEKQKAKEAREAAKEKRVEEQRAKILAELEKKKAKAGSGDEASAKAEGMFQKFLANKAAKEAEKEAEAKKQDEMRAQVLRDLEKRKTDAKKAAEEAEAIALRIEELAKNAREAALLAKQSADALQ</sequence>
<evidence type="ECO:0000313" key="3">
    <source>
        <dbReference type="EMBL" id="CAE4592642.1"/>
    </source>
</evidence>
<feature type="coiled-coil region" evidence="1">
    <location>
        <begin position="134"/>
        <end position="281"/>
    </location>
</feature>
<protein>
    <submittedName>
        <fullName evidence="3">Uncharacterized protein</fullName>
    </submittedName>
</protein>
<name>A0A7S4VE71_9DINO</name>
<dbReference type="AlphaFoldDB" id="A0A7S4VE71"/>
<keyword evidence="1" id="KW-0175">Coiled coil</keyword>
<dbReference type="EMBL" id="HBNR01036385">
    <property type="protein sequence ID" value="CAE4592642.1"/>
    <property type="molecule type" value="Transcribed_RNA"/>
</dbReference>
<organism evidence="3">
    <name type="scientific">Alexandrium monilatum</name>
    <dbReference type="NCBI Taxonomy" id="311494"/>
    <lineage>
        <taxon>Eukaryota</taxon>
        <taxon>Sar</taxon>
        <taxon>Alveolata</taxon>
        <taxon>Dinophyceae</taxon>
        <taxon>Gonyaulacales</taxon>
        <taxon>Pyrocystaceae</taxon>
        <taxon>Alexandrium</taxon>
    </lineage>
</organism>